<name>A0ACB9QIM8_9MYRT</name>
<organism evidence="1 2">
    <name type="scientific">Melastoma candidum</name>
    <dbReference type="NCBI Taxonomy" id="119954"/>
    <lineage>
        <taxon>Eukaryota</taxon>
        <taxon>Viridiplantae</taxon>
        <taxon>Streptophyta</taxon>
        <taxon>Embryophyta</taxon>
        <taxon>Tracheophyta</taxon>
        <taxon>Spermatophyta</taxon>
        <taxon>Magnoliopsida</taxon>
        <taxon>eudicotyledons</taxon>
        <taxon>Gunneridae</taxon>
        <taxon>Pentapetalae</taxon>
        <taxon>rosids</taxon>
        <taxon>malvids</taxon>
        <taxon>Myrtales</taxon>
        <taxon>Melastomataceae</taxon>
        <taxon>Melastomatoideae</taxon>
        <taxon>Melastomateae</taxon>
        <taxon>Melastoma</taxon>
    </lineage>
</organism>
<sequence>MKTFDPVLGLLRLLELPRLSLLKTKQLHALIISTGLSKEPFYLTKLVRSYSLNDQISYARRLFDRAPLRSVFLWNSMIRAYAQANNFEESFVFFKSMLESDIEPDRFTFACVIRACSDSFTVDGLGVVHAKAVANGFNGDAVCSSALVNAYSRLGLVAVAERVFQGVYVHDLVMCNSMINGYGFCGMGGDAFKLFNRMRSLGVSPDGYSFVGLVSGFTDSKYMLIGQGTHALCLRSGYVSHDHVGSAFVSMYVRFKVIDLASKVFNELFAPDLVAWSALLTGYCQCGDSGKALSIFRKMNSKSWKEDRVLMAGVVVAVAQLANAKPGKEIHASVIRHNLDSEVIIFSTLVDMYMKCGKWDTGLHVFKNMVEKNTVAYNSVISGLGLHGQASKAFVIFEEMLLDVRVRPDAGTFSALLSACYHAGLGKEGREVFRRMMDEFCIPPMTEHYVYMVKILGMEGELEVACNFVKALPVPVDPGIWGALLSCCEMHGDTIMADFVARQLYRIEPEKVAYQVMLSNIYAGNERWSDVKKLRDGIGVERSKTPGMSMVY</sequence>
<protein>
    <submittedName>
        <fullName evidence="1">Uncharacterized protein</fullName>
    </submittedName>
</protein>
<comment type="caution">
    <text evidence="1">The sequence shown here is derived from an EMBL/GenBank/DDBJ whole genome shotgun (WGS) entry which is preliminary data.</text>
</comment>
<evidence type="ECO:0000313" key="1">
    <source>
        <dbReference type="EMBL" id="KAI4365934.1"/>
    </source>
</evidence>
<dbReference type="Proteomes" id="UP001057402">
    <property type="component" value="Chromosome 6"/>
</dbReference>
<evidence type="ECO:0000313" key="2">
    <source>
        <dbReference type="Proteomes" id="UP001057402"/>
    </source>
</evidence>
<dbReference type="EMBL" id="CM042885">
    <property type="protein sequence ID" value="KAI4365934.1"/>
    <property type="molecule type" value="Genomic_DNA"/>
</dbReference>
<gene>
    <name evidence="1" type="ORF">MLD38_021871</name>
</gene>
<reference evidence="2" key="1">
    <citation type="journal article" date="2023" name="Front. Plant Sci.">
        <title>Chromosomal-level genome assembly of Melastoma candidum provides insights into trichome evolution.</title>
        <authorList>
            <person name="Zhong Y."/>
            <person name="Wu W."/>
            <person name="Sun C."/>
            <person name="Zou P."/>
            <person name="Liu Y."/>
            <person name="Dai S."/>
            <person name="Zhou R."/>
        </authorList>
    </citation>
    <scope>NUCLEOTIDE SEQUENCE [LARGE SCALE GENOMIC DNA]</scope>
</reference>
<proteinExistence type="predicted"/>
<accession>A0ACB9QIM8</accession>
<keyword evidence="2" id="KW-1185">Reference proteome</keyword>